<dbReference type="Proteomes" id="UP000644699">
    <property type="component" value="Unassembled WGS sequence"/>
</dbReference>
<gene>
    <name evidence="2" type="ORF">GCM10011390_06580</name>
</gene>
<feature type="domain" description="PilZ" evidence="1">
    <location>
        <begin position="14"/>
        <end position="103"/>
    </location>
</feature>
<evidence type="ECO:0000313" key="2">
    <source>
        <dbReference type="EMBL" id="GGD90507.1"/>
    </source>
</evidence>
<dbReference type="AlphaFoldDB" id="A0A916ZEG0"/>
<reference evidence="2" key="2">
    <citation type="submission" date="2020-09" db="EMBL/GenBank/DDBJ databases">
        <authorList>
            <person name="Sun Q."/>
            <person name="Zhou Y."/>
        </authorList>
    </citation>
    <scope>NUCLEOTIDE SEQUENCE</scope>
    <source>
        <strain evidence="2">CGMCC 1.15367</strain>
    </source>
</reference>
<feature type="domain" description="PilZ" evidence="1">
    <location>
        <begin position="117"/>
        <end position="189"/>
    </location>
</feature>
<sequence length="199" mass="22529">MSALAAPPLGDFQERRHYHRIPLSLLGRFMLEDRSEYPCRLKDMSPGDVALLTPARARLGEHVILYVDQLGRFEGKVKRLFAGGFALAVEMTERKREKLAAQLTWLANRSELNLPEDRRHERLQPHNPVVQMVLEDGRKYQVRIIDLSLSGAALQAEVRPAVGSRILLGHTQSRVVRLLEEGFAVEFVVAKSLDNLSEL</sequence>
<evidence type="ECO:0000259" key="1">
    <source>
        <dbReference type="Pfam" id="PF07238"/>
    </source>
</evidence>
<reference evidence="2" key="1">
    <citation type="journal article" date="2014" name="Int. J. Syst. Evol. Microbiol.">
        <title>Complete genome sequence of Corynebacterium casei LMG S-19264T (=DSM 44701T), isolated from a smear-ripened cheese.</title>
        <authorList>
            <consortium name="US DOE Joint Genome Institute (JGI-PGF)"/>
            <person name="Walter F."/>
            <person name="Albersmeier A."/>
            <person name="Kalinowski J."/>
            <person name="Ruckert C."/>
        </authorList>
    </citation>
    <scope>NUCLEOTIDE SEQUENCE</scope>
    <source>
        <strain evidence="2">CGMCC 1.15367</strain>
    </source>
</reference>
<dbReference type="InterPro" id="IPR009875">
    <property type="entry name" value="PilZ_domain"/>
</dbReference>
<dbReference type="EMBL" id="BMIQ01000001">
    <property type="protein sequence ID" value="GGD90507.1"/>
    <property type="molecule type" value="Genomic_DNA"/>
</dbReference>
<organism evidence="2 3">
    <name type="scientific">Aureimonas endophytica</name>
    <dbReference type="NCBI Taxonomy" id="2027858"/>
    <lineage>
        <taxon>Bacteria</taxon>
        <taxon>Pseudomonadati</taxon>
        <taxon>Pseudomonadota</taxon>
        <taxon>Alphaproteobacteria</taxon>
        <taxon>Hyphomicrobiales</taxon>
        <taxon>Aurantimonadaceae</taxon>
        <taxon>Aureimonas</taxon>
    </lineage>
</organism>
<dbReference type="GO" id="GO:0035438">
    <property type="term" value="F:cyclic-di-GMP binding"/>
    <property type="evidence" value="ECO:0007669"/>
    <property type="project" value="InterPro"/>
</dbReference>
<protein>
    <submittedName>
        <fullName evidence="2">Pilus assembly protein PilZ</fullName>
    </submittedName>
</protein>
<dbReference type="Pfam" id="PF07238">
    <property type="entry name" value="PilZ"/>
    <property type="match status" value="2"/>
</dbReference>
<proteinExistence type="predicted"/>
<keyword evidence="3" id="KW-1185">Reference proteome</keyword>
<evidence type="ECO:0000313" key="3">
    <source>
        <dbReference type="Proteomes" id="UP000644699"/>
    </source>
</evidence>
<dbReference type="RefSeq" id="WP_188906770.1">
    <property type="nucleotide sequence ID" value="NZ_BMIQ01000001.1"/>
</dbReference>
<dbReference type="Gene3D" id="2.40.10.220">
    <property type="entry name" value="predicted glycosyltransferase like domains"/>
    <property type="match status" value="1"/>
</dbReference>
<name>A0A916ZEG0_9HYPH</name>
<accession>A0A916ZEG0</accession>
<dbReference type="SUPFAM" id="SSF141371">
    <property type="entry name" value="PilZ domain-like"/>
    <property type="match status" value="2"/>
</dbReference>
<comment type="caution">
    <text evidence="2">The sequence shown here is derived from an EMBL/GenBank/DDBJ whole genome shotgun (WGS) entry which is preliminary data.</text>
</comment>